<dbReference type="InterPro" id="IPR036165">
    <property type="entry name" value="YefM-like_sf"/>
</dbReference>
<name>A0A450U203_9GAMM</name>
<organism evidence="3">
    <name type="scientific">Candidatus Kentrum sp. FW</name>
    <dbReference type="NCBI Taxonomy" id="2126338"/>
    <lineage>
        <taxon>Bacteria</taxon>
        <taxon>Pseudomonadati</taxon>
        <taxon>Pseudomonadota</taxon>
        <taxon>Gammaproteobacteria</taxon>
        <taxon>Candidatus Kentrum</taxon>
    </lineage>
</organism>
<proteinExistence type="inferred from homology"/>
<reference evidence="3" key="1">
    <citation type="submission" date="2019-02" db="EMBL/GenBank/DDBJ databases">
        <authorList>
            <person name="Gruber-Vodicka R. H."/>
            <person name="Seah K. B. B."/>
        </authorList>
    </citation>
    <scope>NUCLEOTIDE SEQUENCE</scope>
    <source>
        <strain evidence="3">BECK_BZ131</strain>
    </source>
</reference>
<feature type="domain" description="DUF2281" evidence="2">
    <location>
        <begin position="44"/>
        <end position="73"/>
    </location>
</feature>
<dbReference type="SUPFAM" id="SSF143120">
    <property type="entry name" value="YefM-like"/>
    <property type="match status" value="1"/>
</dbReference>
<evidence type="ECO:0000313" key="3">
    <source>
        <dbReference type="EMBL" id="VFJ76738.1"/>
    </source>
</evidence>
<dbReference type="Pfam" id="PF10047">
    <property type="entry name" value="DUF2281"/>
    <property type="match status" value="1"/>
</dbReference>
<sequence length="74" mass="8219">MLNIDMAEAGNRFPELIAQSIGGSEVVITKDGDPVAKLVGLAVPKKKRRFGSARGLIRISNDFDEPLEDFREYR</sequence>
<gene>
    <name evidence="3" type="ORF">BECKFW1821C_GA0114237_110818</name>
</gene>
<dbReference type="EMBL" id="CAADFE010000108">
    <property type="protein sequence ID" value="VFJ76738.1"/>
    <property type="molecule type" value="Genomic_DNA"/>
</dbReference>
<dbReference type="AlphaFoldDB" id="A0A450U203"/>
<evidence type="ECO:0000259" key="2">
    <source>
        <dbReference type="Pfam" id="PF10047"/>
    </source>
</evidence>
<comment type="similarity">
    <text evidence="1">Belongs to the phD/YefM antitoxin family.</text>
</comment>
<dbReference type="Gene3D" id="3.40.1620.10">
    <property type="entry name" value="YefM-like domain"/>
    <property type="match status" value="1"/>
</dbReference>
<dbReference type="InterPro" id="IPR018739">
    <property type="entry name" value="DUF2281"/>
</dbReference>
<dbReference type="NCBIfam" id="TIGR01552">
    <property type="entry name" value="phd_fam"/>
    <property type="match status" value="1"/>
</dbReference>
<protein>
    <submittedName>
        <fullName evidence="3">Prevent-host-death family protein</fullName>
    </submittedName>
</protein>
<evidence type="ECO:0000256" key="1">
    <source>
        <dbReference type="ARBA" id="ARBA00009981"/>
    </source>
</evidence>
<accession>A0A450U203</accession>